<evidence type="ECO:0000313" key="4">
    <source>
        <dbReference type="Proteomes" id="UP000093412"/>
    </source>
</evidence>
<feature type="region of interest" description="Disordered" evidence="1">
    <location>
        <begin position="997"/>
        <end position="1046"/>
    </location>
</feature>
<evidence type="ECO:0000259" key="2">
    <source>
        <dbReference type="PROSITE" id="PS50819"/>
    </source>
</evidence>
<dbReference type="Proteomes" id="UP000093412">
    <property type="component" value="Unassembled WGS sequence"/>
</dbReference>
<feature type="compositionally biased region" description="Basic and acidic residues" evidence="1">
    <location>
        <begin position="1034"/>
        <end position="1043"/>
    </location>
</feature>
<dbReference type="RefSeq" id="WP_068626618.1">
    <property type="nucleotide sequence ID" value="NZ_MAQA01000040.1"/>
</dbReference>
<gene>
    <name evidence="3" type="ORF">OERS_30120</name>
</gene>
<dbReference type="InterPro" id="IPR004042">
    <property type="entry name" value="Intein_endonuc_central"/>
</dbReference>
<dbReference type="Pfam" id="PF14528">
    <property type="entry name" value="LAGLIDADG_3"/>
    <property type="match status" value="1"/>
</dbReference>
<accession>A0ABX2Y146</accession>
<feature type="domain" description="DOD-type homing endonuclease" evidence="2">
    <location>
        <begin position="486"/>
        <end position="652"/>
    </location>
</feature>
<dbReference type="InterPro" id="IPR027417">
    <property type="entry name" value="P-loop_NTPase"/>
</dbReference>
<dbReference type="PROSITE" id="PS50819">
    <property type="entry name" value="INTEIN_ENDONUCLEASE"/>
    <property type="match status" value="1"/>
</dbReference>
<dbReference type="InterPro" id="IPR006142">
    <property type="entry name" value="INTEIN"/>
</dbReference>
<dbReference type="EMBL" id="MAQA01000040">
    <property type="protein sequence ID" value="OCI30274.1"/>
    <property type="molecule type" value="Genomic_DNA"/>
</dbReference>
<proteinExistence type="predicted"/>
<evidence type="ECO:0000313" key="3">
    <source>
        <dbReference type="EMBL" id="OCI30274.1"/>
    </source>
</evidence>
<reference evidence="3 4" key="1">
    <citation type="submission" date="2016-06" db="EMBL/GenBank/DDBJ databases">
        <title>Genome sequence of Oerskovia enterophila DSM 43852.</title>
        <authorList>
            <person name="Poehlein A."/>
            <person name="Jag V."/>
            <person name="Bengelsdorf F.R."/>
            <person name="Daniel R."/>
            <person name="Duerre P."/>
        </authorList>
    </citation>
    <scope>NUCLEOTIDE SEQUENCE [LARGE SCALE GENOMIC DNA]</scope>
    <source>
        <strain evidence="3 4">DSM 43852</strain>
    </source>
</reference>
<organism evidence="3 4">
    <name type="scientific">Oerskovia enterophila</name>
    <dbReference type="NCBI Taxonomy" id="43678"/>
    <lineage>
        <taxon>Bacteria</taxon>
        <taxon>Bacillati</taxon>
        <taxon>Actinomycetota</taxon>
        <taxon>Actinomycetes</taxon>
        <taxon>Micrococcales</taxon>
        <taxon>Cellulomonadaceae</taxon>
        <taxon>Oerskovia</taxon>
    </lineage>
</organism>
<feature type="region of interest" description="Disordered" evidence="1">
    <location>
        <begin position="59"/>
        <end position="87"/>
    </location>
</feature>
<name>A0ABX2Y146_9CELL</name>
<evidence type="ECO:0000256" key="1">
    <source>
        <dbReference type="SAM" id="MobiDB-lite"/>
    </source>
</evidence>
<dbReference type="Gene3D" id="3.40.50.300">
    <property type="entry name" value="P-loop containing nucleotide triphosphate hydrolases"/>
    <property type="match status" value="1"/>
</dbReference>
<dbReference type="InterPro" id="IPR004860">
    <property type="entry name" value="LAGLIDADG_dom"/>
</dbReference>
<comment type="caution">
    <text evidence="3">The sequence shown here is derived from an EMBL/GenBank/DDBJ whole genome shotgun (WGS) entry which is preliminary data.</text>
</comment>
<dbReference type="Gene3D" id="3.10.28.10">
    <property type="entry name" value="Homing endonucleases"/>
    <property type="match status" value="1"/>
</dbReference>
<sequence length="1067" mass="115878">MAIERMTADLPGGFDPSKHAQALVAMVVAKHGEGWELESIDPADSTATLTRQVALTEVTAAQPTSRKKSAPMKQVNLPRGTKPSDGDEISARFEDQHPGFYLTSFEPFLGRAELTKLSDEVARCRGALALALSVKPWEVQVGERPDGGFHVALPHTYVPSKHNDKMDEVATVVVGQEGWYVDIDTRALTAEIIPSDPPTFPAVIPYPFTAPKSEKAYWEIPVGRELGHNGAEGEDLVLDFDATPGALIVGTAGAGKAQPLDTPIPVPVSDRFPDGWATMGTLELGDQVFTGGGEVALVDYLSPISEREVLIVKFSDGQEVEADAEHMWVVSDVASRIAHGARGVNKRAATRERLSERLDRISLLAEDACKVAAGASPQALGRMFGLNEQKVRVIAQNAGLPFILASGSGSARIYPVDEFALAYRDHETAKTNGQSARARRLPETRIVTTTELLAEQTGAGERNEFAVRVAPAIDTKEADLPIDPYLLGAWLGDGTARNGGVTVGDADLVEMRALLSQAWGPSRVRVETRGGSSAVSLHFGRPDVTACLNGHYDWVPVEGHSPYCRTCRVTRSSSTRFARNATFSMHLRDAGLYRNKHIPALYLRASREQRLALLQGLMDTDGTVNKAGQCEFAVCDERLARHALQLVRSLGIKASITMNDAALTEPDPTRPGSKRRRVVGVRHRVKFTTDEVVFRLPRKRARLHSKGSMRPTSRWNYVVGVERVGVKEVRCLRVNHPEHTYLTGEFIPTHNTVAINALIAGALARGWELCLGDVPHKALDFTWAKNYCRPGGWGCDSPEATLTMLKLVYQEKDVRSALLAKHGAQKLQDLPEHVRPKPILIVLDEVTGMFALEPVPKGVPKDHPLVQEPLAKNLIIQSTVATVAKIPAELRFVGIRVIIATQMAQQNTGIGVPLKTNLANRMLLGANPNEQARGHAFLDPRSAPLVPDNIKADRAASRGVGVAEFEGRPASVFKSYFATTEQYCDYLVRLRISTTPNPAPTPAQIAKHTPSLDDYMNDERPPSRLDSGGFGAGDGRDSPDVRLHGAAAAAHQLAVEAAEAKRGEQAK</sequence>
<keyword evidence="4" id="KW-1185">Reference proteome</keyword>
<protein>
    <recommendedName>
        <fullName evidence="2">DOD-type homing endonuclease domain-containing protein</fullName>
    </recommendedName>
</protein>
<dbReference type="InterPro" id="IPR027434">
    <property type="entry name" value="Homing_endonucl"/>
</dbReference>
<dbReference type="SUPFAM" id="SSF55608">
    <property type="entry name" value="Homing endonucleases"/>
    <property type="match status" value="1"/>
</dbReference>
<dbReference type="PRINTS" id="PR00379">
    <property type="entry name" value="INTEIN"/>
</dbReference>